<dbReference type="Gene3D" id="1.25.40.90">
    <property type="match status" value="1"/>
</dbReference>
<feature type="compositionally biased region" description="Low complexity" evidence="2">
    <location>
        <begin position="508"/>
        <end position="539"/>
    </location>
</feature>
<dbReference type="Pfam" id="PF04818">
    <property type="entry name" value="CID"/>
    <property type="match status" value="1"/>
</dbReference>
<dbReference type="PROSITE" id="PS51391">
    <property type="entry name" value="CID"/>
    <property type="match status" value="1"/>
</dbReference>
<comment type="caution">
    <text evidence="4">The sequence shown here is derived from an EMBL/GenBank/DDBJ whole genome shotgun (WGS) entry which is preliminary data.</text>
</comment>
<dbReference type="InterPro" id="IPR008942">
    <property type="entry name" value="ENTH_VHS"/>
</dbReference>
<proteinExistence type="predicted"/>
<feature type="compositionally biased region" description="Pro residues" evidence="2">
    <location>
        <begin position="495"/>
        <end position="507"/>
    </location>
</feature>
<sequence length="628" mass="69700">MGKGSIKFDPKKFQQKLLTLVNDKDSIYGLTTAFFNHKDYAQQTVKIWISAFESGNIDFRLALIYLANEILHNCKRKDASVYKDEFKKVLPNALSQLKGTNIVDKVVRVLELWSDRKLLDSAVCSGLIAGISSSSGAIEDAKIDPELIKNFSPDSVISALKEFLIMETDTASKERQLGCMISSEIHSPAAVRQIKDRSHGEAYRQQLEESCQRLEDLVRDLERLEERREALLSLLEKAHMFFAAQYSDVNVVVTAYKKYGEMVAFMRRRVEDRLVDSPEAPSPPADTADDFGAEVAVLSRREDEMEIDSGDENGQGAAVHHKQQQSSKRRHRKHRRHSGSSGGAGSVGHRDRAPVSGKSGNSRKRSSRSSRSPSRSISSGREGSAHRHSSSTQHHQHQHHHHHHQQHHRHEIAIGSDSPPPPRSAAHQHQQPQKQQKQQSGRSATPTLDERIGGATAATAVTTAAVSAPGHQLPITASSIDSWMPQHLPVWRPRLQPPPLPPPPLPMPSMNSLNNSGNNASIMSMSSNHSNTNSSVSSSQPAATSPTGGGVRPPLLLPPPPPFFPAFRQQQQQQQQFMQQQQVFSPYRHAAPPPPQGPMQHHQQQQPPPPRPTMFESGQPAMNRWRPV</sequence>
<feature type="compositionally biased region" description="Low complexity" evidence="2">
    <location>
        <begin position="565"/>
        <end position="582"/>
    </location>
</feature>
<feature type="compositionally biased region" description="Low complexity" evidence="2">
    <location>
        <begin position="427"/>
        <end position="439"/>
    </location>
</feature>
<keyword evidence="5" id="KW-1185">Reference proteome</keyword>
<gene>
    <name evidence="4" type="ORF">BOX15_Mlig008620g1</name>
</gene>
<reference evidence="4 5" key="1">
    <citation type="submission" date="2017-06" db="EMBL/GenBank/DDBJ databases">
        <title>A platform for efficient transgenesis in Macrostomum lignano, a flatworm model organism for stem cell research.</title>
        <authorList>
            <person name="Berezikov E."/>
        </authorList>
    </citation>
    <scope>NUCLEOTIDE SEQUENCE [LARGE SCALE GENOMIC DNA]</scope>
    <source>
        <strain evidence="4">DV1</strain>
        <tissue evidence="4">Whole organism</tissue>
    </source>
</reference>
<feature type="region of interest" description="Disordered" evidence="2">
    <location>
        <begin position="305"/>
        <end position="448"/>
    </location>
</feature>
<name>A0A267GGE6_9PLAT</name>
<dbReference type="AlphaFoldDB" id="A0A267GGE6"/>
<dbReference type="PANTHER" id="PTHR12460">
    <property type="entry name" value="CYCLIN-DEPENDENT KINASE INHIBITOR-RELATED PROTEIN"/>
    <property type="match status" value="1"/>
</dbReference>
<dbReference type="InterPro" id="IPR006569">
    <property type="entry name" value="CID_dom"/>
</dbReference>
<dbReference type="STRING" id="282301.A0A267GGE6"/>
<evidence type="ECO:0000259" key="3">
    <source>
        <dbReference type="PROSITE" id="PS51391"/>
    </source>
</evidence>
<dbReference type="SUPFAM" id="SSF48464">
    <property type="entry name" value="ENTH/VHS domain"/>
    <property type="match status" value="1"/>
</dbReference>
<feature type="compositionally biased region" description="Low complexity" evidence="2">
    <location>
        <begin position="369"/>
        <end position="382"/>
    </location>
</feature>
<evidence type="ECO:0000256" key="1">
    <source>
        <dbReference type="SAM" id="Coils"/>
    </source>
</evidence>
<keyword evidence="1" id="KW-0175">Coiled coil</keyword>
<dbReference type="SMART" id="SM00582">
    <property type="entry name" value="RPR"/>
    <property type="match status" value="1"/>
</dbReference>
<feature type="compositionally biased region" description="Basic residues" evidence="2">
    <location>
        <begin position="386"/>
        <end position="410"/>
    </location>
</feature>
<dbReference type="EMBL" id="NIVC01000347">
    <property type="protein sequence ID" value="PAA85108.1"/>
    <property type="molecule type" value="Genomic_DNA"/>
</dbReference>
<evidence type="ECO:0000313" key="5">
    <source>
        <dbReference type="Proteomes" id="UP000215902"/>
    </source>
</evidence>
<feature type="region of interest" description="Disordered" evidence="2">
    <location>
        <begin position="494"/>
        <end position="628"/>
    </location>
</feature>
<dbReference type="OrthoDB" id="10069473at2759"/>
<feature type="coiled-coil region" evidence="1">
    <location>
        <begin position="204"/>
        <end position="234"/>
    </location>
</feature>
<protein>
    <recommendedName>
        <fullName evidence="3">CID domain-containing protein</fullName>
    </recommendedName>
</protein>
<accession>A0A267GGE6</accession>
<dbReference type="Proteomes" id="UP000215902">
    <property type="component" value="Unassembled WGS sequence"/>
</dbReference>
<dbReference type="GO" id="GO:0000993">
    <property type="term" value="F:RNA polymerase II complex binding"/>
    <property type="evidence" value="ECO:0007669"/>
    <property type="project" value="TreeGrafter"/>
</dbReference>
<feature type="compositionally biased region" description="Basic residues" evidence="2">
    <location>
        <begin position="319"/>
        <end position="338"/>
    </location>
</feature>
<organism evidence="4 5">
    <name type="scientific">Macrostomum lignano</name>
    <dbReference type="NCBI Taxonomy" id="282301"/>
    <lineage>
        <taxon>Eukaryota</taxon>
        <taxon>Metazoa</taxon>
        <taxon>Spiralia</taxon>
        <taxon>Lophotrochozoa</taxon>
        <taxon>Platyhelminthes</taxon>
        <taxon>Rhabditophora</taxon>
        <taxon>Macrostomorpha</taxon>
        <taxon>Macrostomida</taxon>
        <taxon>Macrostomidae</taxon>
        <taxon>Macrostomum</taxon>
    </lineage>
</organism>
<evidence type="ECO:0000313" key="4">
    <source>
        <dbReference type="EMBL" id="PAA85108.1"/>
    </source>
</evidence>
<dbReference type="Gene3D" id="6.10.250.2560">
    <property type="match status" value="1"/>
</dbReference>
<dbReference type="GO" id="GO:0031124">
    <property type="term" value="P:mRNA 3'-end processing"/>
    <property type="evidence" value="ECO:0007669"/>
    <property type="project" value="TreeGrafter"/>
</dbReference>
<feature type="compositionally biased region" description="Pro residues" evidence="2">
    <location>
        <begin position="555"/>
        <end position="564"/>
    </location>
</feature>
<feature type="domain" description="CID" evidence="3">
    <location>
        <begin position="5"/>
        <end position="135"/>
    </location>
</feature>
<evidence type="ECO:0000256" key="2">
    <source>
        <dbReference type="SAM" id="MobiDB-lite"/>
    </source>
</evidence>
<dbReference type="PANTHER" id="PTHR12460:SF40">
    <property type="entry name" value="REGULATION OF NUCLEAR PRE-MRNA DOMAIN-CONTAINING PROTEIN 2"/>
    <property type="match status" value="1"/>
</dbReference>